<dbReference type="PROSITE" id="PS50240">
    <property type="entry name" value="TRYPSIN_DOM"/>
    <property type="match status" value="2"/>
</dbReference>
<dbReference type="OrthoDB" id="5565075at2759"/>
<dbReference type="InterPro" id="IPR043504">
    <property type="entry name" value="Peptidase_S1_PA_chymotrypsin"/>
</dbReference>
<keyword evidence="2" id="KW-0732">Signal</keyword>
<feature type="chain" id="PRO_5019713888" evidence="2">
    <location>
        <begin position="19"/>
        <end position="616"/>
    </location>
</feature>
<sequence length="616" mass="66881">MDKFTSLFIILTLQGINSFQLKKDIGGRVIGGDPAKSGQFPFSAAIYVQTGSATFFCGGALINNEWILTAAHCVEGATLFTIRLGSNSLVTNDPNRKTVATSHYVIHPDYNPSTLEHNIGLIRLRLPIELTNYIQPIELTNQDIPDYAHLTTIGWGQTSDSDPELSNDLQYVSVISISNAECRNAYGYQISDDMVCMAGNYNEGICIGDSGAPLIEHIYFPQSVKHAGIASFVSGNGCESTDPSGYTRTYPYLDWIANVRIVGGQVARGGQFPYVTAIYITTSLGTYFCGGALISNQWILTAGQCVDGAVLFRIQIRSNNLEGTDSNRLTLATSNCVLHPDYNPETLENDVGLIKLRLAIEFNEYVRAINLPSAFIPDYTAVTAIGWGQTDDFNTGLSNELMWVSVTTISNDECQLTYGAQITHKMLCVAGHFNEGICNGDMGGALIQTIGGIAVHVGIASFRRVRIIGGNPAVAGEFPFSAAIYTTTQNGLYFCGGALISNQWVLTAGQCVDGAIKFTIYLGSNNLQQNEPSRLIVAAEEFALHPEYYPQTLENDIGLIHLRMPITFTADSGTPTNLNKVSLTALSNTKCQETFGYQITENMVCVEGNYNQGTCK</sequence>
<evidence type="ECO:0000313" key="5">
    <source>
        <dbReference type="Proteomes" id="UP000292052"/>
    </source>
</evidence>
<feature type="non-terminal residue" evidence="4">
    <location>
        <position position="616"/>
    </location>
</feature>
<dbReference type="PRINTS" id="PR00722">
    <property type="entry name" value="CHYMOTRYPSIN"/>
</dbReference>
<dbReference type="AlphaFoldDB" id="A0A482W0R9"/>
<dbReference type="PANTHER" id="PTHR24260">
    <property type="match status" value="1"/>
</dbReference>
<dbReference type="GO" id="GO:0006508">
    <property type="term" value="P:proteolysis"/>
    <property type="evidence" value="ECO:0007669"/>
    <property type="project" value="UniProtKB-KW"/>
</dbReference>
<evidence type="ECO:0000313" key="4">
    <source>
        <dbReference type="EMBL" id="RZC38660.1"/>
    </source>
</evidence>
<comment type="caution">
    <text evidence="4">The sequence shown here is derived from an EMBL/GenBank/DDBJ whole genome shotgun (WGS) entry which is preliminary data.</text>
</comment>
<dbReference type="InterPro" id="IPR051333">
    <property type="entry name" value="CLIP_Serine_Protease"/>
</dbReference>
<dbReference type="SUPFAM" id="SSF50494">
    <property type="entry name" value="Trypsin-like serine proteases"/>
    <property type="match status" value="3"/>
</dbReference>
<dbReference type="PANTHER" id="PTHR24260:SF136">
    <property type="entry name" value="GH08193P-RELATED"/>
    <property type="match status" value="1"/>
</dbReference>
<dbReference type="Pfam" id="PF00089">
    <property type="entry name" value="Trypsin"/>
    <property type="match status" value="3"/>
</dbReference>
<keyword evidence="4" id="KW-0378">Hydrolase</keyword>
<dbReference type="SMART" id="SM00020">
    <property type="entry name" value="Tryp_SPc"/>
    <property type="match status" value="3"/>
</dbReference>
<dbReference type="GO" id="GO:0004252">
    <property type="term" value="F:serine-type endopeptidase activity"/>
    <property type="evidence" value="ECO:0007669"/>
    <property type="project" value="InterPro"/>
</dbReference>
<evidence type="ECO:0000259" key="3">
    <source>
        <dbReference type="PROSITE" id="PS50240"/>
    </source>
</evidence>
<dbReference type="PROSITE" id="PS00134">
    <property type="entry name" value="TRYPSIN_HIS"/>
    <property type="match status" value="1"/>
</dbReference>
<organism evidence="4 5">
    <name type="scientific">Asbolus verrucosus</name>
    <name type="common">Desert ironclad beetle</name>
    <dbReference type="NCBI Taxonomy" id="1661398"/>
    <lineage>
        <taxon>Eukaryota</taxon>
        <taxon>Metazoa</taxon>
        <taxon>Ecdysozoa</taxon>
        <taxon>Arthropoda</taxon>
        <taxon>Hexapoda</taxon>
        <taxon>Insecta</taxon>
        <taxon>Pterygota</taxon>
        <taxon>Neoptera</taxon>
        <taxon>Endopterygota</taxon>
        <taxon>Coleoptera</taxon>
        <taxon>Polyphaga</taxon>
        <taxon>Cucujiformia</taxon>
        <taxon>Tenebrionidae</taxon>
        <taxon>Pimeliinae</taxon>
        <taxon>Asbolus</taxon>
    </lineage>
</organism>
<keyword evidence="5" id="KW-1185">Reference proteome</keyword>
<accession>A0A482W0R9</accession>
<dbReference type="STRING" id="1661398.A0A482W0R9"/>
<evidence type="ECO:0000256" key="1">
    <source>
        <dbReference type="ARBA" id="ARBA00023157"/>
    </source>
</evidence>
<dbReference type="InterPro" id="IPR001314">
    <property type="entry name" value="Peptidase_S1A"/>
</dbReference>
<dbReference type="InterPro" id="IPR009003">
    <property type="entry name" value="Peptidase_S1_PA"/>
</dbReference>
<keyword evidence="1" id="KW-1015">Disulfide bond</keyword>
<keyword evidence="4" id="KW-0645">Protease</keyword>
<feature type="domain" description="Peptidase S1" evidence="3">
    <location>
        <begin position="261"/>
        <end position="510"/>
    </location>
</feature>
<name>A0A482W0R9_ASBVE</name>
<dbReference type="EMBL" id="QDEB01041236">
    <property type="protein sequence ID" value="RZC38660.1"/>
    <property type="molecule type" value="Genomic_DNA"/>
</dbReference>
<dbReference type="FunFam" id="2.40.10.10:FF:000068">
    <property type="entry name" value="transmembrane protease serine 2"/>
    <property type="match status" value="2"/>
</dbReference>
<reference evidence="4 5" key="1">
    <citation type="submission" date="2017-03" db="EMBL/GenBank/DDBJ databases">
        <title>Genome of the blue death feigning beetle - Asbolus verrucosus.</title>
        <authorList>
            <person name="Rider S.D."/>
        </authorList>
    </citation>
    <scope>NUCLEOTIDE SEQUENCE [LARGE SCALE GENOMIC DNA]</scope>
    <source>
        <strain evidence="4">Butters</strain>
        <tissue evidence="4">Head and leg muscle</tissue>
    </source>
</reference>
<feature type="signal peptide" evidence="2">
    <location>
        <begin position="1"/>
        <end position="18"/>
    </location>
</feature>
<protein>
    <submittedName>
        <fullName evidence="4">Serine protease 53</fullName>
    </submittedName>
</protein>
<evidence type="ECO:0000256" key="2">
    <source>
        <dbReference type="SAM" id="SignalP"/>
    </source>
</evidence>
<dbReference type="InterPro" id="IPR001254">
    <property type="entry name" value="Trypsin_dom"/>
</dbReference>
<dbReference type="Gene3D" id="2.40.10.10">
    <property type="entry name" value="Trypsin-like serine proteases"/>
    <property type="match status" value="5"/>
</dbReference>
<dbReference type="CDD" id="cd00190">
    <property type="entry name" value="Tryp_SPc"/>
    <property type="match status" value="3"/>
</dbReference>
<dbReference type="Proteomes" id="UP000292052">
    <property type="component" value="Unassembled WGS sequence"/>
</dbReference>
<dbReference type="FunFam" id="2.40.10.10:FF:000005">
    <property type="entry name" value="Serine protease 37"/>
    <property type="match status" value="1"/>
</dbReference>
<proteinExistence type="predicted"/>
<dbReference type="InterPro" id="IPR018114">
    <property type="entry name" value="TRYPSIN_HIS"/>
</dbReference>
<gene>
    <name evidence="4" type="ORF">BDFB_002377</name>
</gene>
<feature type="domain" description="Peptidase S1" evidence="3">
    <location>
        <begin position="29"/>
        <end position="261"/>
    </location>
</feature>